<dbReference type="Proteomes" id="UP001295794">
    <property type="component" value="Unassembled WGS sequence"/>
</dbReference>
<feature type="compositionally biased region" description="Polar residues" evidence="1">
    <location>
        <begin position="809"/>
        <end position="820"/>
    </location>
</feature>
<proteinExistence type="predicted"/>
<feature type="compositionally biased region" description="Acidic residues" evidence="1">
    <location>
        <begin position="405"/>
        <end position="420"/>
    </location>
</feature>
<feature type="compositionally biased region" description="Polar residues" evidence="1">
    <location>
        <begin position="117"/>
        <end position="135"/>
    </location>
</feature>
<feature type="region of interest" description="Disordered" evidence="1">
    <location>
        <begin position="261"/>
        <end position="420"/>
    </location>
</feature>
<comment type="caution">
    <text evidence="2">The sequence shown here is derived from an EMBL/GenBank/DDBJ whole genome shotgun (WGS) entry which is preliminary data.</text>
</comment>
<feature type="compositionally biased region" description="Basic residues" evidence="1">
    <location>
        <begin position="789"/>
        <end position="808"/>
    </location>
</feature>
<protein>
    <submittedName>
        <fullName evidence="2">Uncharacterized protein</fullName>
    </submittedName>
</protein>
<feature type="region of interest" description="Disordered" evidence="1">
    <location>
        <begin position="733"/>
        <end position="820"/>
    </location>
</feature>
<evidence type="ECO:0000313" key="3">
    <source>
        <dbReference type="Proteomes" id="UP001295794"/>
    </source>
</evidence>
<feature type="compositionally biased region" description="Low complexity" evidence="1">
    <location>
        <begin position="261"/>
        <end position="273"/>
    </location>
</feature>
<feature type="compositionally biased region" description="Low complexity" evidence="1">
    <location>
        <begin position="623"/>
        <end position="638"/>
    </location>
</feature>
<keyword evidence="3" id="KW-1185">Reference proteome</keyword>
<reference evidence="2" key="1">
    <citation type="submission" date="2023-11" db="EMBL/GenBank/DDBJ databases">
        <authorList>
            <person name="De Vega J J."/>
            <person name="De Vega J J."/>
        </authorList>
    </citation>
    <scope>NUCLEOTIDE SEQUENCE</scope>
</reference>
<feature type="region of interest" description="Disordered" evidence="1">
    <location>
        <begin position="599"/>
        <end position="638"/>
    </location>
</feature>
<feature type="compositionally biased region" description="Polar residues" evidence="1">
    <location>
        <begin position="144"/>
        <end position="154"/>
    </location>
</feature>
<name>A0AAD2H3S5_9AGAR</name>
<evidence type="ECO:0000313" key="2">
    <source>
        <dbReference type="EMBL" id="CAK5267530.1"/>
    </source>
</evidence>
<evidence type="ECO:0000256" key="1">
    <source>
        <dbReference type="SAM" id="MobiDB-lite"/>
    </source>
</evidence>
<accession>A0AAD2H3S5</accession>
<feature type="region of interest" description="Disordered" evidence="1">
    <location>
        <begin position="111"/>
        <end position="169"/>
    </location>
</feature>
<organism evidence="2 3">
    <name type="scientific">Mycena citricolor</name>
    <dbReference type="NCBI Taxonomy" id="2018698"/>
    <lineage>
        <taxon>Eukaryota</taxon>
        <taxon>Fungi</taxon>
        <taxon>Dikarya</taxon>
        <taxon>Basidiomycota</taxon>
        <taxon>Agaricomycotina</taxon>
        <taxon>Agaricomycetes</taxon>
        <taxon>Agaricomycetidae</taxon>
        <taxon>Agaricales</taxon>
        <taxon>Marasmiineae</taxon>
        <taxon>Mycenaceae</taxon>
        <taxon>Mycena</taxon>
    </lineage>
</organism>
<dbReference type="EMBL" id="CAVNYO010000125">
    <property type="protein sequence ID" value="CAK5267530.1"/>
    <property type="molecule type" value="Genomic_DNA"/>
</dbReference>
<feature type="region of interest" description="Disordered" evidence="1">
    <location>
        <begin position="560"/>
        <end position="585"/>
    </location>
</feature>
<feature type="compositionally biased region" description="Basic residues" evidence="1">
    <location>
        <begin position="208"/>
        <end position="221"/>
    </location>
</feature>
<feature type="region of interest" description="Disordered" evidence="1">
    <location>
        <begin position="1"/>
        <end position="22"/>
    </location>
</feature>
<feature type="compositionally biased region" description="Basic residues" evidence="1">
    <location>
        <begin position="606"/>
        <end position="615"/>
    </location>
</feature>
<feature type="compositionally biased region" description="Acidic residues" evidence="1">
    <location>
        <begin position="325"/>
        <end position="357"/>
    </location>
</feature>
<sequence length="820" mass="89255">MSQYIHSPHPKQQTPAMPSSYPNTVNVAGVSSTMLDEVSDMDPCLCSGTCTCAHRQHAHHSVPSAISTNTNAVASSSTGLPIISSASSYTTKSSAPKLPSLKIRLTIPPSLLDKRQPSGSFSQSLKKARSASASNGAALHALSRPSNPSFSPYSQIVPKRRGRPPKALAAARQLGINSSSDAISYYNSAQAARKRKIAASKKSAVIKGKSKKKTSAAKRRRVESSDESSSELSDVDTLYRFGVNDTDARSVQFPTFVSASALSSLSDSSADSSSEFDTDSSVEAEEESFIVAEETQRGRGHGQPQRRNPSWVIRPRKPSVGGSDMDMDMDSDATEDEDEQDEEQQTEAGDDDDEDMDSGLRVGAGYIGVATGWSEPEDEESSFDADLFFANLTDSDGDDSHSSAGDEDERADDGDQSDLEGLDIGLEHLPFELTQDWDGQVSFSNGLGEGRGFLDVHFEMASELVQTINSLNQISEVEEPMSTEEEVGYEGGDTTDEELVGEDHLPNEQAMRLFNLPFSVSSINPLSTMSPAARGRRVIVTRDATRPADILSSRVFLDDWDAPDENDAPPSNSSRSNGPREGHFIPVDTPVAIIDDAHAAVPSPHPRPRARRGRSVSHFGRTSPRSSLPRQLSLPPISQPSFQILSSSELTTSPELHPQTMDLDDVLDTAFLDSDPSEEIAPVSPTEQARKHLNLSRWGWGSDTGGSAELGQVMKSSPLSMLWQDKDLTQSLKSKATRAAGDRTPTNANASPKQQDHIPNQHRKETRKERRLKQKNLSLGHERPPHQQHYFRQHHPNSKSRSASHRQRSNFNNSPPAQNL</sequence>
<feature type="compositionally biased region" description="Acidic residues" evidence="1">
    <location>
        <begin position="274"/>
        <end position="288"/>
    </location>
</feature>
<dbReference type="AlphaFoldDB" id="A0AAD2H3S5"/>
<gene>
    <name evidence="2" type="ORF">MYCIT1_LOCUS10117</name>
</gene>
<feature type="compositionally biased region" description="Polar residues" evidence="1">
    <location>
        <begin position="744"/>
        <end position="753"/>
    </location>
</feature>
<feature type="region of interest" description="Disordered" evidence="1">
    <location>
        <begin position="197"/>
        <end position="233"/>
    </location>
</feature>